<dbReference type="PROSITE" id="PS50104">
    <property type="entry name" value="TIR"/>
    <property type="match status" value="1"/>
</dbReference>
<dbReference type="GeneID" id="132799337"/>
<dbReference type="PANTHER" id="PTHR32009:SF159">
    <property type="entry name" value="TIR DOMAIN-CONTAINING PROTEIN"/>
    <property type="match status" value="1"/>
</dbReference>
<evidence type="ECO:0000313" key="4">
    <source>
        <dbReference type="RefSeq" id="XP_060674355.1"/>
    </source>
</evidence>
<dbReference type="RefSeq" id="XP_060674355.1">
    <property type="nucleotide sequence ID" value="XM_060818372.1"/>
</dbReference>
<dbReference type="Pfam" id="PF01582">
    <property type="entry name" value="TIR"/>
    <property type="match status" value="1"/>
</dbReference>
<keyword evidence="3" id="KW-1185">Reference proteome</keyword>
<gene>
    <name evidence="4" type="primary">LOC132799337</name>
</gene>
<reference evidence="4" key="1">
    <citation type="submission" date="2025-08" db="UniProtKB">
        <authorList>
            <consortium name="RefSeq"/>
        </authorList>
    </citation>
    <scope>IDENTIFICATION</scope>
    <source>
        <tissue evidence="4">Seedling</tissue>
    </source>
</reference>
<evidence type="ECO:0000259" key="2">
    <source>
        <dbReference type="PROSITE" id="PS50104"/>
    </source>
</evidence>
<feature type="domain" description="TIR" evidence="2">
    <location>
        <begin position="17"/>
        <end position="178"/>
    </location>
</feature>
<sequence length="178" mass="20352">MASSSSSSLSSAISIQEKYDVFLSFRGEDTRNQFASYLYAALSAKHISTFMDDHQLERGDQISPTLRKAIHESKIWVIIFSENFASSTWCLDELAEILECKKRNEQGTVMPIFYGIDPSAVRKQEGSYGVTFQELEKRFEDRMEKVKLWRAALTEASNLCGLDSKDLMVFYIYVLITN</sequence>
<protein>
    <submittedName>
        <fullName evidence="4">TMV resistance protein N-like</fullName>
    </submittedName>
</protein>
<evidence type="ECO:0000256" key="1">
    <source>
        <dbReference type="ARBA" id="ARBA00023027"/>
    </source>
</evidence>
<keyword evidence="1" id="KW-0520">NAD</keyword>
<proteinExistence type="predicted"/>
<accession>A0ABM4ACA1</accession>
<dbReference type="Gene3D" id="3.40.50.10140">
    <property type="entry name" value="Toll/interleukin-1 receptor homology (TIR) domain"/>
    <property type="match status" value="1"/>
</dbReference>
<dbReference type="Proteomes" id="UP001652623">
    <property type="component" value="Chromosome 6"/>
</dbReference>
<dbReference type="PANTHER" id="PTHR32009">
    <property type="entry name" value="TMV RESISTANCE PROTEIN N-LIKE"/>
    <property type="match status" value="1"/>
</dbReference>
<organism evidence="3 4">
    <name type="scientific">Ziziphus jujuba</name>
    <name type="common">Chinese jujube</name>
    <name type="synonym">Ziziphus sativa</name>
    <dbReference type="NCBI Taxonomy" id="326968"/>
    <lineage>
        <taxon>Eukaryota</taxon>
        <taxon>Viridiplantae</taxon>
        <taxon>Streptophyta</taxon>
        <taxon>Embryophyta</taxon>
        <taxon>Tracheophyta</taxon>
        <taxon>Spermatophyta</taxon>
        <taxon>Magnoliopsida</taxon>
        <taxon>eudicotyledons</taxon>
        <taxon>Gunneridae</taxon>
        <taxon>Pentapetalae</taxon>
        <taxon>rosids</taxon>
        <taxon>fabids</taxon>
        <taxon>Rosales</taxon>
        <taxon>Rhamnaceae</taxon>
        <taxon>Paliureae</taxon>
        <taxon>Ziziphus</taxon>
    </lineage>
</organism>
<name>A0ABM4ACA1_ZIZJJ</name>
<evidence type="ECO:0000313" key="3">
    <source>
        <dbReference type="Proteomes" id="UP001652623"/>
    </source>
</evidence>
<dbReference type="InterPro" id="IPR035897">
    <property type="entry name" value="Toll_tir_struct_dom_sf"/>
</dbReference>
<dbReference type="SMART" id="SM00255">
    <property type="entry name" value="TIR"/>
    <property type="match status" value="1"/>
</dbReference>
<dbReference type="SUPFAM" id="SSF52200">
    <property type="entry name" value="Toll/Interleukin receptor TIR domain"/>
    <property type="match status" value="1"/>
</dbReference>
<dbReference type="InterPro" id="IPR000157">
    <property type="entry name" value="TIR_dom"/>
</dbReference>